<protein>
    <submittedName>
        <fullName evidence="1">ATP-binding protein</fullName>
    </submittedName>
</protein>
<evidence type="ECO:0000313" key="2">
    <source>
        <dbReference type="Proteomes" id="UP000587462"/>
    </source>
</evidence>
<dbReference type="AlphaFoldDB" id="A0A7Y7B5B3"/>
<dbReference type="RefSeq" id="WP_171082169.1">
    <property type="nucleotide sequence ID" value="NZ_BNBU01000009.1"/>
</dbReference>
<keyword evidence="2" id="KW-1185">Reference proteome</keyword>
<keyword evidence="1" id="KW-0067">ATP-binding</keyword>
<accession>A0A7Y7B5B3</accession>
<keyword evidence="1" id="KW-0547">Nucleotide-binding</keyword>
<evidence type="ECO:0000313" key="1">
    <source>
        <dbReference type="EMBL" id="NVK79288.1"/>
    </source>
</evidence>
<gene>
    <name evidence="1" type="ORF">HG542_16660</name>
</gene>
<dbReference type="GO" id="GO:0005524">
    <property type="term" value="F:ATP binding"/>
    <property type="evidence" value="ECO:0007669"/>
    <property type="project" value="UniProtKB-KW"/>
</dbReference>
<sequence>MPARLCPLFTPHREPSRLAYSFTVPGEPRSAAVARGSVRTALRAHELADIEEPAVQVVSELVACAALFAPDQNLYVSLGWHAETLRIVSWDPHPPGHRDRALGAVCTARRRRRLLLAIGVVRECRGTWGAAKPAPATEGTTVWANLPRTGAAAYAARRC</sequence>
<name>A0A7Y7B5B3_STRMO</name>
<dbReference type="EMBL" id="JABBXF010000035">
    <property type="protein sequence ID" value="NVK79288.1"/>
    <property type="molecule type" value="Genomic_DNA"/>
</dbReference>
<proteinExistence type="predicted"/>
<dbReference type="Proteomes" id="UP000587462">
    <property type="component" value="Unassembled WGS sequence"/>
</dbReference>
<dbReference type="InterPro" id="IPR036890">
    <property type="entry name" value="HATPase_C_sf"/>
</dbReference>
<reference evidence="1 2" key="1">
    <citation type="submission" date="2020-04" db="EMBL/GenBank/DDBJ databases">
        <title>Draft Genome Sequence of Streptomyces morookaense DSM 40503, an 8-azaguanine-producing strain.</title>
        <authorList>
            <person name="Qi J."/>
            <person name="Gao J.-M."/>
        </authorList>
    </citation>
    <scope>NUCLEOTIDE SEQUENCE [LARGE SCALE GENOMIC DNA]</scope>
    <source>
        <strain evidence="1 2">DSM 40503</strain>
    </source>
</reference>
<dbReference type="Gene3D" id="3.30.565.10">
    <property type="entry name" value="Histidine kinase-like ATPase, C-terminal domain"/>
    <property type="match status" value="1"/>
</dbReference>
<comment type="caution">
    <text evidence="1">The sequence shown here is derived from an EMBL/GenBank/DDBJ whole genome shotgun (WGS) entry which is preliminary data.</text>
</comment>
<organism evidence="1 2">
    <name type="scientific">Streptomyces morookaense</name>
    <name type="common">Streptoverticillium morookaense</name>
    <dbReference type="NCBI Taxonomy" id="1970"/>
    <lineage>
        <taxon>Bacteria</taxon>
        <taxon>Bacillati</taxon>
        <taxon>Actinomycetota</taxon>
        <taxon>Actinomycetes</taxon>
        <taxon>Kitasatosporales</taxon>
        <taxon>Streptomycetaceae</taxon>
        <taxon>Streptomyces</taxon>
    </lineage>
</organism>